<sequence length="726" mass="83562">MKKFIIACTVIVMFAAGWLFLSSRIGMTFQWESLRKTSVETFTKVEGKTILVDQGQGLAPFEIRGVNLGSGIPGHFATDYAIDKETYLRWFEEIQAMGANCIRVYTLLQDDFYNAFWEYNKDREQPLYLIHGLWVNDYTLFSHRDAYDPDFMNTMIQDSRTLVDIIHGNKRFSLGEGLGSGSYNHDISQWVLGYILGVEWEDTTVAFTDHMQNKKNQYHGKYMTTTDDATPFEAMLAQVGDKIIEYETQTYKAQRLIAFANWPTTDPLEWDSLVEYYFRKFEQVDVEHIQTTDRFLSGQFASYHVYPYYPDYYGFMDVMDIEVKNKQEFVGADGVFNSYRAYLTTLNDYHTMPVVIAEFGVPSSRGRAQSDRNTQRAQGGMSEADQAEALKTCYQDIMSAGCAGSIVFTWQDEWFKRTWNTMAYTDLTKTPYWSDVQTNEQFFGVLAFDPGDEKSVCYVDGDVSEWTADDQIQLTDTPYGQLSLAYKYDEKYLYLYVNKENYNPQTDKLWIPLDTTPKTGSRRCDGIARSFERPADFVLILDGMENSKLVVQKRYEALRAIYSHRVYFEDAYLNVPPKDTSEFVDINLVLQIPDDPHDELANVKIDVAETYPTGLLRHGNANPESPDFDSLADFMIQGDTIEIRLPWSLLNFLNPSEMMIHDDYYEHYGIEGLKISEIYAGVGLSADGATPIPMTDLPLKGWGRYPTSHERLKQGYFAMQDIWAGK</sequence>
<accession>A0A412FFM3</accession>
<feature type="region of interest" description="Disordered" evidence="1">
    <location>
        <begin position="364"/>
        <end position="383"/>
    </location>
</feature>
<dbReference type="Proteomes" id="UP000284178">
    <property type="component" value="Unassembled WGS sequence"/>
</dbReference>
<dbReference type="InterPro" id="IPR017853">
    <property type="entry name" value="GH"/>
</dbReference>
<reference evidence="2 3" key="1">
    <citation type="submission" date="2018-08" db="EMBL/GenBank/DDBJ databases">
        <title>A genome reference for cultivated species of the human gut microbiota.</title>
        <authorList>
            <person name="Zou Y."/>
            <person name="Xue W."/>
            <person name="Luo G."/>
        </authorList>
    </citation>
    <scope>NUCLEOTIDE SEQUENCE [LARGE SCALE GENOMIC DNA]</scope>
    <source>
        <strain evidence="2 3">AF24-29</strain>
    </source>
</reference>
<gene>
    <name evidence="2" type="ORF">DWY25_17285</name>
</gene>
<keyword evidence="3" id="KW-1185">Reference proteome</keyword>
<dbReference type="EMBL" id="QRUP01000035">
    <property type="protein sequence ID" value="RGR66957.1"/>
    <property type="molecule type" value="Genomic_DNA"/>
</dbReference>
<dbReference type="RefSeq" id="WP_117896337.1">
    <property type="nucleotide sequence ID" value="NZ_CABJCV010000035.1"/>
</dbReference>
<dbReference type="Gene3D" id="3.20.20.80">
    <property type="entry name" value="Glycosidases"/>
    <property type="match status" value="2"/>
</dbReference>
<organism evidence="2 3">
    <name type="scientific">Holdemania filiformis</name>
    <dbReference type="NCBI Taxonomy" id="61171"/>
    <lineage>
        <taxon>Bacteria</taxon>
        <taxon>Bacillati</taxon>
        <taxon>Bacillota</taxon>
        <taxon>Erysipelotrichia</taxon>
        <taxon>Erysipelotrichales</taxon>
        <taxon>Erysipelotrichaceae</taxon>
        <taxon>Holdemania</taxon>
    </lineage>
</organism>
<protein>
    <recommendedName>
        <fullName evidence="4">Family 2 glycosyl transferase</fullName>
    </recommendedName>
</protein>
<evidence type="ECO:0000313" key="3">
    <source>
        <dbReference type="Proteomes" id="UP000284178"/>
    </source>
</evidence>
<proteinExistence type="predicted"/>
<evidence type="ECO:0000313" key="2">
    <source>
        <dbReference type="EMBL" id="RGR66957.1"/>
    </source>
</evidence>
<dbReference type="GeneID" id="83017149"/>
<comment type="caution">
    <text evidence="2">The sequence shown here is derived from an EMBL/GenBank/DDBJ whole genome shotgun (WGS) entry which is preliminary data.</text>
</comment>
<evidence type="ECO:0000256" key="1">
    <source>
        <dbReference type="SAM" id="MobiDB-lite"/>
    </source>
</evidence>
<dbReference type="SUPFAM" id="SSF51445">
    <property type="entry name" value="(Trans)glycosidases"/>
    <property type="match status" value="1"/>
</dbReference>
<evidence type="ECO:0008006" key="4">
    <source>
        <dbReference type="Google" id="ProtNLM"/>
    </source>
</evidence>
<name>A0A412FFM3_9FIRM</name>
<dbReference type="AlphaFoldDB" id="A0A412FFM3"/>